<evidence type="ECO:0000313" key="4">
    <source>
        <dbReference type="Proteomes" id="UP001225316"/>
    </source>
</evidence>
<name>A0ABU1ART9_9BACT</name>
<feature type="domain" description="Response regulatory" evidence="2">
    <location>
        <begin position="14"/>
        <end position="139"/>
    </location>
</feature>
<reference evidence="3 4" key="1">
    <citation type="submission" date="2023-04" db="EMBL/GenBank/DDBJ databases">
        <title>A novel bacteria isolated from coastal sediment.</title>
        <authorList>
            <person name="Liu X.-J."/>
            <person name="Du Z.-J."/>
        </authorList>
    </citation>
    <scope>NUCLEOTIDE SEQUENCE [LARGE SCALE GENOMIC DNA]</scope>
    <source>
        <strain evidence="3 4">SDUM461003</strain>
    </source>
</reference>
<accession>A0ABU1ART9</accession>
<dbReference type="Gene3D" id="3.40.50.2300">
    <property type="match status" value="1"/>
</dbReference>
<dbReference type="Proteomes" id="UP001225316">
    <property type="component" value="Unassembled WGS sequence"/>
</dbReference>
<comment type="caution">
    <text evidence="3">The sequence shown here is derived from an EMBL/GenBank/DDBJ whole genome shotgun (WGS) entry which is preliminary data.</text>
</comment>
<dbReference type="PANTHER" id="PTHR44520">
    <property type="entry name" value="RESPONSE REGULATOR RCP1-RELATED"/>
    <property type="match status" value="1"/>
</dbReference>
<dbReference type="InterPro" id="IPR001789">
    <property type="entry name" value="Sig_transdc_resp-reg_receiver"/>
</dbReference>
<dbReference type="PANTHER" id="PTHR44520:SF2">
    <property type="entry name" value="RESPONSE REGULATOR RCP1"/>
    <property type="match status" value="1"/>
</dbReference>
<dbReference type="InterPro" id="IPR011006">
    <property type="entry name" value="CheY-like_superfamily"/>
</dbReference>
<evidence type="ECO:0000313" key="3">
    <source>
        <dbReference type="EMBL" id="MDQ8206875.1"/>
    </source>
</evidence>
<dbReference type="InterPro" id="IPR052893">
    <property type="entry name" value="TCS_response_regulator"/>
</dbReference>
<evidence type="ECO:0000256" key="1">
    <source>
        <dbReference type="PROSITE-ProRule" id="PRU00169"/>
    </source>
</evidence>
<evidence type="ECO:0000259" key="2">
    <source>
        <dbReference type="PROSITE" id="PS50110"/>
    </source>
</evidence>
<keyword evidence="1" id="KW-0597">Phosphoprotein</keyword>
<keyword evidence="4" id="KW-1185">Reference proteome</keyword>
<dbReference type="RefSeq" id="WP_308949011.1">
    <property type="nucleotide sequence ID" value="NZ_JARXHW010000008.1"/>
</dbReference>
<organism evidence="3 4">
    <name type="scientific">Thalassobacterium maritimum</name>
    <dbReference type="NCBI Taxonomy" id="3041265"/>
    <lineage>
        <taxon>Bacteria</taxon>
        <taxon>Pseudomonadati</taxon>
        <taxon>Verrucomicrobiota</taxon>
        <taxon>Opitutia</taxon>
        <taxon>Puniceicoccales</taxon>
        <taxon>Coraliomargaritaceae</taxon>
        <taxon>Thalassobacterium</taxon>
    </lineage>
</organism>
<dbReference type="Pfam" id="PF00072">
    <property type="entry name" value="Response_reg"/>
    <property type="match status" value="1"/>
</dbReference>
<gene>
    <name evidence="3" type="ORF">QEH52_05105</name>
</gene>
<protein>
    <submittedName>
        <fullName evidence="3">Response regulator</fullName>
    </submittedName>
</protein>
<dbReference type="EMBL" id="JARXHW010000008">
    <property type="protein sequence ID" value="MDQ8206875.1"/>
    <property type="molecule type" value="Genomic_DNA"/>
</dbReference>
<feature type="modified residue" description="4-aspartylphosphate" evidence="1">
    <location>
        <position position="71"/>
    </location>
</feature>
<sequence length="141" mass="15684">MQLVQNKCLNANDPVVVVDDSVIDLTITKRVYARSELKNPLLTFTSGGAFLKHMEAVQNGVEPVPALVLMDINMPELNGFETIRELRSVSDFSKIPVIVMLTNSDSDQDLERSLEVGANGFQTKDFDIARYTEFFNSLAAE</sequence>
<proteinExistence type="predicted"/>
<dbReference type="SMART" id="SM00448">
    <property type="entry name" value="REC"/>
    <property type="match status" value="1"/>
</dbReference>
<dbReference type="PROSITE" id="PS50110">
    <property type="entry name" value="RESPONSE_REGULATORY"/>
    <property type="match status" value="1"/>
</dbReference>
<dbReference type="SUPFAM" id="SSF52172">
    <property type="entry name" value="CheY-like"/>
    <property type="match status" value="1"/>
</dbReference>